<evidence type="ECO:0000313" key="1">
    <source>
        <dbReference type="EMBL" id="SMY05258.1"/>
    </source>
</evidence>
<gene>
    <name evidence="1" type="ORF">BANT918_03329</name>
</gene>
<dbReference type="Proteomes" id="UP000234433">
    <property type="component" value="Unassembled WGS sequence"/>
</dbReference>
<evidence type="ECO:0000313" key="2">
    <source>
        <dbReference type="Proteomes" id="UP000234433"/>
    </source>
</evidence>
<organism evidence="1 2">
    <name type="scientific">Brevibacterium antiquum CNRZ 918</name>
    <dbReference type="NCBI Taxonomy" id="1255637"/>
    <lineage>
        <taxon>Bacteria</taxon>
        <taxon>Bacillati</taxon>
        <taxon>Actinomycetota</taxon>
        <taxon>Actinomycetes</taxon>
        <taxon>Micrococcales</taxon>
        <taxon>Brevibacteriaceae</taxon>
        <taxon>Brevibacterium</taxon>
    </lineage>
</organism>
<reference evidence="1 2" key="1">
    <citation type="submission" date="2017-03" db="EMBL/GenBank/DDBJ databases">
        <authorList>
            <person name="Afonso C.L."/>
            <person name="Miller P.J."/>
            <person name="Scott M.A."/>
            <person name="Spackman E."/>
            <person name="Goraichik I."/>
            <person name="Dimitrov K.M."/>
            <person name="Suarez D.L."/>
            <person name="Swayne D.E."/>
        </authorList>
    </citation>
    <scope>NUCLEOTIDE SEQUENCE [LARGE SCALE GENOMIC DNA]</scope>
    <source>
        <strain evidence="1 2">CNRZ 918</strain>
    </source>
</reference>
<sequence>MAYVAWIIATGIRPRILGETITGCCQAASVGQRTTLYSITDAVRVRDLIEGRRPVLVTMFGVG</sequence>
<protein>
    <submittedName>
        <fullName evidence="1">Uncharacterized protein</fullName>
    </submittedName>
</protein>
<accession>A0A2H1L000</accession>
<name>A0A2H1L000_9MICO</name>
<dbReference type="AlphaFoldDB" id="A0A2H1L000"/>
<proteinExistence type="predicted"/>
<dbReference type="EMBL" id="FXZD01000023">
    <property type="protein sequence ID" value="SMY05258.1"/>
    <property type="molecule type" value="Genomic_DNA"/>
</dbReference>